<dbReference type="AlphaFoldDB" id="A0A849HWV2"/>
<evidence type="ECO:0000313" key="3">
    <source>
        <dbReference type="Proteomes" id="UP000564885"/>
    </source>
</evidence>
<dbReference type="RefSeq" id="WP_171217527.1">
    <property type="nucleotide sequence ID" value="NZ_JABEPP010000002.1"/>
</dbReference>
<evidence type="ECO:0000313" key="2">
    <source>
        <dbReference type="EMBL" id="NNM72016.1"/>
    </source>
</evidence>
<organism evidence="2 3">
    <name type="scientific">Enterovirga aerilata</name>
    <dbReference type="NCBI Taxonomy" id="2730920"/>
    <lineage>
        <taxon>Bacteria</taxon>
        <taxon>Pseudomonadati</taxon>
        <taxon>Pseudomonadota</taxon>
        <taxon>Alphaproteobacteria</taxon>
        <taxon>Hyphomicrobiales</taxon>
        <taxon>Methylobacteriaceae</taxon>
        <taxon>Enterovirga</taxon>
    </lineage>
</organism>
<dbReference type="EMBL" id="JABEPP010000002">
    <property type="protein sequence ID" value="NNM72016.1"/>
    <property type="molecule type" value="Genomic_DNA"/>
</dbReference>
<keyword evidence="3" id="KW-1185">Reference proteome</keyword>
<feature type="region of interest" description="Disordered" evidence="1">
    <location>
        <begin position="77"/>
        <end position="106"/>
    </location>
</feature>
<protein>
    <submittedName>
        <fullName evidence="2">Uncharacterized protein</fullName>
    </submittedName>
</protein>
<proteinExistence type="predicted"/>
<evidence type="ECO:0000256" key="1">
    <source>
        <dbReference type="SAM" id="MobiDB-lite"/>
    </source>
</evidence>
<dbReference type="Proteomes" id="UP000564885">
    <property type="component" value="Unassembled WGS sequence"/>
</dbReference>
<name>A0A849HWV2_9HYPH</name>
<sequence length="106" mass="11348">MNIMPRMPQQAAQAVTRVQVQVQLSARLGSAATAEEQLETQEGLRRALYAYAAKECALITEVFKSECRLAALNLSSHAMPRGAPGNDSTTVGANATYELTPKPTAN</sequence>
<gene>
    <name evidence="2" type="ORF">HJG44_06365</name>
</gene>
<reference evidence="2 3" key="1">
    <citation type="submission" date="2020-04" db="EMBL/GenBank/DDBJ databases">
        <title>Enterovirga sp. isolate from soil.</title>
        <authorList>
            <person name="Chea S."/>
            <person name="Kim D.-U."/>
        </authorList>
    </citation>
    <scope>NUCLEOTIDE SEQUENCE [LARGE SCALE GENOMIC DNA]</scope>
    <source>
        <strain evidence="2 3">DB1703</strain>
    </source>
</reference>
<comment type="caution">
    <text evidence="2">The sequence shown here is derived from an EMBL/GenBank/DDBJ whole genome shotgun (WGS) entry which is preliminary data.</text>
</comment>
<accession>A0A849HWV2</accession>